<evidence type="ECO:0000256" key="1">
    <source>
        <dbReference type="SAM" id="Coils"/>
    </source>
</evidence>
<dbReference type="Pfam" id="PF22746">
    <property type="entry name" value="SHOCT-like_DUF2089-C"/>
    <property type="match status" value="1"/>
</dbReference>
<dbReference type="InterPro" id="IPR025164">
    <property type="entry name" value="Toastrack_DUF4097"/>
</dbReference>
<feature type="domain" description="DUF4097" evidence="2">
    <location>
        <begin position="90"/>
        <end position="260"/>
    </location>
</feature>
<dbReference type="InterPro" id="IPR053959">
    <property type="entry name" value="YvlB/LiaX_N"/>
</dbReference>
<organism evidence="4">
    <name type="scientific">Dictyoglomus turgidum</name>
    <dbReference type="NCBI Taxonomy" id="513050"/>
    <lineage>
        <taxon>Bacteria</taxon>
        <taxon>Pseudomonadati</taxon>
        <taxon>Dictyoglomota</taxon>
        <taxon>Dictyoglomia</taxon>
        <taxon>Dictyoglomales</taxon>
        <taxon>Dictyoglomaceae</taxon>
        <taxon>Dictyoglomus</taxon>
    </lineage>
</organism>
<proteinExistence type="predicted"/>
<name>A0A7C3SRJ7_9BACT</name>
<sequence>MEDELKRILRLLEEGKIKADEAEKLIEALEERKESKRRDKFGFINIGEIVTDALTSAFSIIPGVIANSMKGIKHVDEEYEWTEDKPLFIEITAGDLDVDVWEEEKIRIMGEGVFVLEDNLIKFSAGDFNLNLPKLNTVKMKVSAGDVKGKLVAKESEIFIKMGDGNLYIESEKVRAEVNMGDLDIVFVKAPSQGELTCTTGDISIVLPSDFDGKLIVKVAMGEVSVDKKPDMIMKGDTYIYGSGEKSEIFVNCSMGNISIK</sequence>
<dbReference type="Pfam" id="PF13349">
    <property type="entry name" value="DUF4097"/>
    <property type="match status" value="1"/>
</dbReference>
<evidence type="ECO:0000313" key="4">
    <source>
        <dbReference type="EMBL" id="HGB31195.1"/>
    </source>
</evidence>
<accession>A0A7C3SRJ7</accession>
<comment type="caution">
    <text evidence="4">The sequence shown here is derived from an EMBL/GenBank/DDBJ whole genome shotgun (WGS) entry which is preliminary data.</text>
</comment>
<evidence type="ECO:0000259" key="3">
    <source>
        <dbReference type="Pfam" id="PF22746"/>
    </source>
</evidence>
<dbReference type="EMBL" id="DTGA01000111">
    <property type="protein sequence ID" value="HGB31195.1"/>
    <property type="molecule type" value="Genomic_DNA"/>
</dbReference>
<dbReference type="AlphaFoldDB" id="A0A7C3SRJ7"/>
<feature type="domain" description="YvlB/LiaX N-terminal" evidence="3">
    <location>
        <begin position="3"/>
        <end position="34"/>
    </location>
</feature>
<protein>
    <submittedName>
        <fullName evidence="4">Uncharacterized protein</fullName>
    </submittedName>
</protein>
<keyword evidence="1" id="KW-0175">Coiled coil</keyword>
<evidence type="ECO:0000259" key="2">
    <source>
        <dbReference type="Pfam" id="PF13349"/>
    </source>
</evidence>
<gene>
    <name evidence="4" type="ORF">ENV35_04890</name>
</gene>
<feature type="coiled-coil region" evidence="1">
    <location>
        <begin position="5"/>
        <end position="39"/>
    </location>
</feature>
<reference evidence="4" key="1">
    <citation type="journal article" date="2020" name="mSystems">
        <title>Genome- and Community-Level Interaction Insights into Carbon Utilization and Element Cycling Functions of Hydrothermarchaeota in Hydrothermal Sediment.</title>
        <authorList>
            <person name="Zhou Z."/>
            <person name="Liu Y."/>
            <person name="Xu W."/>
            <person name="Pan J."/>
            <person name="Luo Z.H."/>
            <person name="Li M."/>
        </authorList>
    </citation>
    <scope>NUCLEOTIDE SEQUENCE [LARGE SCALE GENOMIC DNA]</scope>
    <source>
        <strain evidence="4">SpSt-751</strain>
    </source>
</reference>